<proteinExistence type="predicted"/>
<dbReference type="Proteomes" id="UP000564677">
    <property type="component" value="Unassembled WGS sequence"/>
</dbReference>
<organism evidence="2 3">
    <name type="scientific">Sphingomonas leidyi</name>
    <dbReference type="NCBI Taxonomy" id="68569"/>
    <lineage>
        <taxon>Bacteria</taxon>
        <taxon>Pseudomonadati</taxon>
        <taxon>Pseudomonadota</taxon>
        <taxon>Alphaproteobacteria</taxon>
        <taxon>Sphingomonadales</taxon>
        <taxon>Sphingomonadaceae</taxon>
        <taxon>Sphingomonas</taxon>
    </lineage>
</organism>
<evidence type="ECO:0000256" key="1">
    <source>
        <dbReference type="SAM" id="SignalP"/>
    </source>
</evidence>
<dbReference type="AlphaFoldDB" id="A0A7X5UWT7"/>
<protein>
    <submittedName>
        <fullName evidence="2">Tetratricopeptide (TPR) repeat protein</fullName>
    </submittedName>
</protein>
<reference evidence="2 3" key="1">
    <citation type="submission" date="2020-03" db="EMBL/GenBank/DDBJ databases">
        <title>Genomic Encyclopedia of Type Strains, Phase IV (KMG-IV): sequencing the most valuable type-strain genomes for metagenomic binning, comparative biology and taxonomic classification.</title>
        <authorList>
            <person name="Goeker M."/>
        </authorList>
    </citation>
    <scope>NUCLEOTIDE SEQUENCE [LARGE SCALE GENOMIC DNA]</scope>
    <source>
        <strain evidence="2 3">DSM 4733</strain>
    </source>
</reference>
<sequence>MLKSGWIALAVMAAVVPAHAQTVPQALDAEALDQVGIGRFAEPSERALLPVLATALMERESKERLAALDALLAKLDRPTRLRGIVQSLRGTMLLDEYRHPEALAAVEEAIRLAPGVPPVRLYAVHVMIFAGAPQRAADLWLAMSREYPAIAAGLGGYELDTLRDRLRDIGDNKRADALSARIVEVGVVTHSGPRASDGALAQIRLRMVEGKIAEAAALVPAVLVTRDLAQLYLDRRYEKLWPAIARWGGQDLGLSQKLYLEALRRDWHASNTLEGATDYARALNGMRAYAAVTQLFLPLLAPEALKLDNDGAEYLAPPVARAMLGQGKAEPAIALLKRVDATFTEDTAQKLNLSGNLAETYLAIGRYAEASATASEWLVIAQRMGAEINKAALIGVQAIRACALIRGGKADQAGGDVADVLISRTGLPDPAMDIYACRDDFAGGKALMIESLNDEHRRGWALRWLQPSGVNLPFEESRRSDRFQKRIAADPDVRAAAEKVGRILPMTVIERLPDGFDPMAPADLHAPDQEAPPVS</sequence>
<dbReference type="Gene3D" id="1.25.40.10">
    <property type="entry name" value="Tetratricopeptide repeat domain"/>
    <property type="match status" value="1"/>
</dbReference>
<feature type="chain" id="PRO_5031446677" evidence="1">
    <location>
        <begin position="21"/>
        <end position="535"/>
    </location>
</feature>
<feature type="signal peptide" evidence="1">
    <location>
        <begin position="1"/>
        <end position="20"/>
    </location>
</feature>
<keyword evidence="3" id="KW-1185">Reference proteome</keyword>
<dbReference type="RefSeq" id="WP_167298159.1">
    <property type="nucleotide sequence ID" value="NZ_JAASQV010000001.1"/>
</dbReference>
<name>A0A7X5UWT7_9SPHN</name>
<comment type="caution">
    <text evidence="2">The sequence shown here is derived from an EMBL/GenBank/DDBJ whole genome shotgun (WGS) entry which is preliminary data.</text>
</comment>
<dbReference type="EMBL" id="JAASQV010000001">
    <property type="protein sequence ID" value="NIJ63682.1"/>
    <property type="molecule type" value="Genomic_DNA"/>
</dbReference>
<keyword evidence="1" id="KW-0732">Signal</keyword>
<gene>
    <name evidence="2" type="ORF">FHR20_000613</name>
</gene>
<accession>A0A7X5UWT7</accession>
<evidence type="ECO:0000313" key="3">
    <source>
        <dbReference type="Proteomes" id="UP000564677"/>
    </source>
</evidence>
<dbReference type="InterPro" id="IPR011990">
    <property type="entry name" value="TPR-like_helical_dom_sf"/>
</dbReference>
<evidence type="ECO:0000313" key="2">
    <source>
        <dbReference type="EMBL" id="NIJ63682.1"/>
    </source>
</evidence>
<dbReference type="SUPFAM" id="SSF48452">
    <property type="entry name" value="TPR-like"/>
    <property type="match status" value="1"/>
</dbReference>